<reference evidence="1" key="1">
    <citation type="journal article" date="2015" name="Nature">
        <title>Complex archaea that bridge the gap between prokaryotes and eukaryotes.</title>
        <authorList>
            <person name="Spang A."/>
            <person name="Saw J.H."/>
            <person name="Jorgensen S.L."/>
            <person name="Zaremba-Niedzwiedzka K."/>
            <person name="Martijn J."/>
            <person name="Lind A.E."/>
            <person name="van Eijk R."/>
            <person name="Schleper C."/>
            <person name="Guy L."/>
            <person name="Ettema T.J."/>
        </authorList>
    </citation>
    <scope>NUCLEOTIDE SEQUENCE</scope>
</reference>
<gene>
    <name evidence="1" type="ORF">LCGC14_2894850</name>
</gene>
<accession>A0A0F9AM95</accession>
<comment type="caution">
    <text evidence="1">The sequence shown here is derived from an EMBL/GenBank/DDBJ whole genome shotgun (WGS) entry which is preliminary data.</text>
</comment>
<proteinExistence type="predicted"/>
<protein>
    <submittedName>
        <fullName evidence="1">Uncharacterized protein</fullName>
    </submittedName>
</protein>
<organism evidence="1">
    <name type="scientific">marine sediment metagenome</name>
    <dbReference type="NCBI Taxonomy" id="412755"/>
    <lineage>
        <taxon>unclassified sequences</taxon>
        <taxon>metagenomes</taxon>
        <taxon>ecological metagenomes</taxon>
    </lineage>
</organism>
<name>A0A0F9AM95_9ZZZZ</name>
<dbReference type="AlphaFoldDB" id="A0A0F9AM95"/>
<evidence type="ECO:0000313" key="1">
    <source>
        <dbReference type="EMBL" id="KKK73336.1"/>
    </source>
</evidence>
<sequence>MSFQLSPKLLSGTELQEVCALRSGGMPESEGRFAEVILLLSLHSERQDAKVLLLEAELERALGEIERLDDRHTPPTGS</sequence>
<dbReference type="EMBL" id="LAZR01056830">
    <property type="protein sequence ID" value="KKK73336.1"/>
    <property type="molecule type" value="Genomic_DNA"/>
</dbReference>